<dbReference type="PROSITE" id="PS00028">
    <property type="entry name" value="ZINC_FINGER_C2H2_1"/>
    <property type="match status" value="5"/>
</dbReference>
<dbReference type="InterPro" id="IPR050527">
    <property type="entry name" value="Snail/Krueppel_Znf"/>
</dbReference>
<evidence type="ECO:0000256" key="10">
    <source>
        <dbReference type="PROSITE-ProRule" id="PRU00042"/>
    </source>
</evidence>
<dbReference type="Proteomes" id="UP001314229">
    <property type="component" value="Unassembled WGS sequence"/>
</dbReference>
<feature type="domain" description="C2H2-type" evidence="11">
    <location>
        <begin position="283"/>
        <end position="313"/>
    </location>
</feature>
<accession>A0AAV1MQS9</accession>
<dbReference type="GO" id="GO:0000981">
    <property type="term" value="F:DNA-binding transcription factor activity, RNA polymerase II-specific"/>
    <property type="evidence" value="ECO:0007669"/>
    <property type="project" value="TreeGrafter"/>
</dbReference>
<dbReference type="FunFam" id="3.30.160.60:FF:000761">
    <property type="entry name" value="Zinc finger protein 449"/>
    <property type="match status" value="1"/>
</dbReference>
<evidence type="ECO:0000313" key="13">
    <source>
        <dbReference type="Proteomes" id="UP001314229"/>
    </source>
</evidence>
<gene>
    <name evidence="12" type="ORF">FSCOSCO3_A033800</name>
</gene>
<dbReference type="EMBL" id="CAWUFR010000001">
    <property type="protein sequence ID" value="CAK6949282.1"/>
    <property type="molecule type" value="Genomic_DNA"/>
</dbReference>
<keyword evidence="3" id="KW-0479">Metal-binding</keyword>
<proteinExistence type="inferred from homology"/>
<dbReference type="GO" id="GO:0005634">
    <property type="term" value="C:nucleus"/>
    <property type="evidence" value="ECO:0007669"/>
    <property type="project" value="UniProtKB-SubCell"/>
</dbReference>
<sequence>MCLQKTPSQVKINSKSFLQKNAAFKSTALCGRLVCESVSMEMLKIEKVVVGGEMMSTAAEIKSEPVITPVQPYQHESLQCFQCFITFCNSKAKERHMRKSHREQYKQQLQQTDTLFTCYKCDKSFSSSEELSQHQTSHSTEEKPFCCPYCQDSFFTFTELTKHRRHECIERRCPCRDCGALFPSPSRLRNHRIAVHPQRPIVAEDINTYQCCKCTRGFQTEEQLLQHQEKFASYVNCDVKQPAKKRGRKPKHAAQVEVVNKKIKEEEETEECTNNEGQQELKIPCSEADCDLLFPSVASLRVHKKDKHGSTLPLQKAHACTECDESYARPDQLKAHIVRAHRLAYTCPTCGKSFARESTLKVHQNTHSEGENETGKR</sequence>
<dbReference type="Gene3D" id="3.30.160.60">
    <property type="entry name" value="Classic Zinc Finger"/>
    <property type="match status" value="4"/>
</dbReference>
<evidence type="ECO:0000256" key="4">
    <source>
        <dbReference type="ARBA" id="ARBA00022737"/>
    </source>
</evidence>
<keyword evidence="7" id="KW-0805">Transcription regulation</keyword>
<dbReference type="GO" id="GO:0000978">
    <property type="term" value="F:RNA polymerase II cis-regulatory region sequence-specific DNA binding"/>
    <property type="evidence" value="ECO:0007669"/>
    <property type="project" value="TreeGrafter"/>
</dbReference>
<comment type="subcellular location">
    <subcellularLocation>
        <location evidence="1">Nucleus</location>
    </subcellularLocation>
</comment>
<evidence type="ECO:0000256" key="7">
    <source>
        <dbReference type="ARBA" id="ARBA00023015"/>
    </source>
</evidence>
<dbReference type="InterPro" id="IPR036236">
    <property type="entry name" value="Znf_C2H2_sf"/>
</dbReference>
<dbReference type="PROSITE" id="PS50157">
    <property type="entry name" value="ZINC_FINGER_C2H2_2"/>
    <property type="match status" value="6"/>
</dbReference>
<comment type="similarity">
    <text evidence="2">Belongs to the krueppel C2H2-type zinc-finger protein family.</text>
</comment>
<keyword evidence="4" id="KW-0677">Repeat</keyword>
<keyword evidence="8" id="KW-0804">Transcription</keyword>
<comment type="caution">
    <text evidence="12">The sequence shown here is derived from an EMBL/GenBank/DDBJ whole genome shotgun (WGS) entry which is preliminary data.</text>
</comment>
<dbReference type="PANTHER" id="PTHR24388:SF54">
    <property type="entry name" value="PROTEIN ESCARGOT"/>
    <property type="match status" value="1"/>
</dbReference>
<feature type="domain" description="C2H2-type" evidence="11">
    <location>
        <begin position="345"/>
        <end position="372"/>
    </location>
</feature>
<feature type="domain" description="C2H2-type" evidence="11">
    <location>
        <begin position="318"/>
        <end position="341"/>
    </location>
</feature>
<protein>
    <submittedName>
        <fullName evidence="12">Zinc finger protein 184-like</fullName>
    </submittedName>
</protein>
<keyword evidence="9" id="KW-0539">Nucleus</keyword>
<dbReference type="SMART" id="SM00355">
    <property type="entry name" value="ZnF_C2H2"/>
    <property type="match status" value="8"/>
</dbReference>
<evidence type="ECO:0000256" key="3">
    <source>
        <dbReference type="ARBA" id="ARBA00022723"/>
    </source>
</evidence>
<dbReference type="InterPro" id="IPR013087">
    <property type="entry name" value="Znf_C2H2_type"/>
</dbReference>
<evidence type="ECO:0000259" key="11">
    <source>
        <dbReference type="PROSITE" id="PS50157"/>
    </source>
</evidence>
<dbReference type="Pfam" id="PF13912">
    <property type="entry name" value="zf-C2H2_6"/>
    <property type="match status" value="1"/>
</dbReference>
<dbReference type="GO" id="GO:0008270">
    <property type="term" value="F:zinc ion binding"/>
    <property type="evidence" value="ECO:0007669"/>
    <property type="project" value="UniProtKB-KW"/>
</dbReference>
<keyword evidence="13" id="KW-1185">Reference proteome</keyword>
<evidence type="ECO:0000256" key="2">
    <source>
        <dbReference type="ARBA" id="ARBA00006991"/>
    </source>
</evidence>
<evidence type="ECO:0000256" key="9">
    <source>
        <dbReference type="ARBA" id="ARBA00023242"/>
    </source>
</evidence>
<dbReference type="PANTHER" id="PTHR24388">
    <property type="entry name" value="ZINC FINGER PROTEIN"/>
    <property type="match status" value="1"/>
</dbReference>
<evidence type="ECO:0000313" key="12">
    <source>
        <dbReference type="EMBL" id="CAK6949282.1"/>
    </source>
</evidence>
<dbReference type="SUPFAM" id="SSF57667">
    <property type="entry name" value="beta-beta-alpha zinc fingers"/>
    <property type="match status" value="2"/>
</dbReference>
<evidence type="ECO:0000256" key="1">
    <source>
        <dbReference type="ARBA" id="ARBA00004123"/>
    </source>
</evidence>
<feature type="domain" description="C2H2-type" evidence="11">
    <location>
        <begin position="145"/>
        <end position="172"/>
    </location>
</feature>
<keyword evidence="6" id="KW-0862">Zinc</keyword>
<organism evidence="12 13">
    <name type="scientific">Scomber scombrus</name>
    <name type="common">Atlantic mackerel</name>
    <name type="synonym">Scomber vernalis</name>
    <dbReference type="NCBI Taxonomy" id="13677"/>
    <lineage>
        <taxon>Eukaryota</taxon>
        <taxon>Metazoa</taxon>
        <taxon>Chordata</taxon>
        <taxon>Craniata</taxon>
        <taxon>Vertebrata</taxon>
        <taxon>Euteleostomi</taxon>
        <taxon>Actinopterygii</taxon>
        <taxon>Neopterygii</taxon>
        <taxon>Teleostei</taxon>
        <taxon>Neoteleostei</taxon>
        <taxon>Acanthomorphata</taxon>
        <taxon>Pelagiaria</taxon>
        <taxon>Scombriformes</taxon>
        <taxon>Scombridae</taxon>
        <taxon>Scomber</taxon>
    </lineage>
</organism>
<reference evidence="12 13" key="1">
    <citation type="submission" date="2024-01" db="EMBL/GenBank/DDBJ databases">
        <authorList>
            <person name="Alioto T."/>
            <person name="Alioto T."/>
            <person name="Gomez Garrido J."/>
        </authorList>
    </citation>
    <scope>NUCLEOTIDE SEQUENCE [LARGE SCALE GENOMIC DNA]</scope>
</reference>
<evidence type="ECO:0000256" key="5">
    <source>
        <dbReference type="ARBA" id="ARBA00022771"/>
    </source>
</evidence>
<name>A0AAV1MQS9_SCOSC</name>
<evidence type="ECO:0000256" key="6">
    <source>
        <dbReference type="ARBA" id="ARBA00022833"/>
    </source>
</evidence>
<dbReference type="AlphaFoldDB" id="A0AAV1MQS9"/>
<keyword evidence="5 10" id="KW-0863">Zinc-finger</keyword>
<feature type="domain" description="C2H2-type" evidence="11">
    <location>
        <begin position="116"/>
        <end position="143"/>
    </location>
</feature>
<dbReference type="Pfam" id="PF00096">
    <property type="entry name" value="zf-C2H2"/>
    <property type="match status" value="3"/>
</dbReference>
<feature type="domain" description="C2H2-type" evidence="11">
    <location>
        <begin position="173"/>
        <end position="196"/>
    </location>
</feature>
<evidence type="ECO:0000256" key="8">
    <source>
        <dbReference type="ARBA" id="ARBA00023163"/>
    </source>
</evidence>